<evidence type="ECO:0000259" key="2">
    <source>
        <dbReference type="Pfam" id="PF21006"/>
    </source>
</evidence>
<dbReference type="SUPFAM" id="SSF50090">
    <property type="entry name" value="Electron transport accessory proteins"/>
    <property type="match status" value="1"/>
</dbReference>
<keyword evidence="4" id="KW-1185">Reference proteome</keyword>
<sequence>MAGTGSLFDFDPLSIEIAGGQSDHVDAPKFVQPWHAQAFGTSMALSRAGLFTWAEWVETFSTVIRNVPPWPGEDSNSVYYRQWETALETILLQKGILGADEISQAAEDWRKSYLATPHGQPVEFTRGLEERIGEGGDEGHHHHHHHDGRRPEPIAVSPARIAAAG</sequence>
<dbReference type="InterPro" id="IPR023808">
    <property type="entry name" value="Nitrile_Hydratase_acc_put"/>
</dbReference>
<dbReference type="Proteomes" id="UP000433101">
    <property type="component" value="Unassembled WGS sequence"/>
</dbReference>
<evidence type="ECO:0000313" key="4">
    <source>
        <dbReference type="Proteomes" id="UP000433101"/>
    </source>
</evidence>
<proteinExistence type="predicted"/>
<evidence type="ECO:0000256" key="1">
    <source>
        <dbReference type="SAM" id="MobiDB-lite"/>
    </source>
</evidence>
<evidence type="ECO:0000313" key="3">
    <source>
        <dbReference type="EMBL" id="MXN67491.1"/>
    </source>
</evidence>
<name>A0A7X3LYR0_9HYPH</name>
<feature type="region of interest" description="Disordered" evidence="1">
    <location>
        <begin position="132"/>
        <end position="165"/>
    </location>
</feature>
<dbReference type="InterPro" id="IPR049054">
    <property type="entry name" value="CN_hydtase_beta-like_N"/>
</dbReference>
<accession>A0A7X3LYR0</accession>
<comment type="caution">
    <text evidence="3">The sequence shown here is derived from an EMBL/GenBank/DDBJ whole genome shotgun (WGS) entry which is preliminary data.</text>
</comment>
<protein>
    <submittedName>
        <fullName evidence="3">Nitrile hydratase accessory protein</fullName>
    </submittedName>
</protein>
<dbReference type="Gene3D" id="1.10.472.20">
    <property type="entry name" value="Nitrile hydratase, beta subunit"/>
    <property type="match status" value="1"/>
</dbReference>
<reference evidence="3 4" key="1">
    <citation type="submission" date="2019-12" db="EMBL/GenBank/DDBJ databases">
        <authorList>
            <person name="Li M."/>
        </authorList>
    </citation>
    <scope>NUCLEOTIDE SEQUENCE [LARGE SCALE GENOMIC DNA]</scope>
    <source>
        <strain evidence="3 4">GBMRC 2046</strain>
    </source>
</reference>
<gene>
    <name evidence="3" type="ORF">GR183_21515</name>
</gene>
<dbReference type="InterPro" id="IPR042262">
    <property type="entry name" value="CN_hydtase_beta_C"/>
</dbReference>
<dbReference type="InterPro" id="IPR008990">
    <property type="entry name" value="Elect_transpt_acc-like_dom_sf"/>
</dbReference>
<dbReference type="NCBIfam" id="TIGR03889">
    <property type="entry name" value="nitrile_acc"/>
    <property type="match status" value="1"/>
</dbReference>
<organism evidence="3 4">
    <name type="scientific">Stappia sediminis</name>
    <dbReference type="NCBI Taxonomy" id="2692190"/>
    <lineage>
        <taxon>Bacteria</taxon>
        <taxon>Pseudomonadati</taxon>
        <taxon>Pseudomonadota</taxon>
        <taxon>Alphaproteobacteria</taxon>
        <taxon>Hyphomicrobiales</taxon>
        <taxon>Stappiaceae</taxon>
        <taxon>Stappia</taxon>
    </lineage>
</organism>
<dbReference type="EMBL" id="WUMV01000012">
    <property type="protein sequence ID" value="MXN67491.1"/>
    <property type="molecule type" value="Genomic_DNA"/>
</dbReference>
<dbReference type="AlphaFoldDB" id="A0A7X3LYR0"/>
<dbReference type="RefSeq" id="WP_160777742.1">
    <property type="nucleotide sequence ID" value="NZ_WUMV01000012.1"/>
</dbReference>
<dbReference type="Pfam" id="PF21006">
    <property type="entry name" value="NHase_beta_N"/>
    <property type="match status" value="1"/>
</dbReference>
<feature type="domain" description="Nitrile hydratase beta subunit-like N-terminal" evidence="2">
    <location>
        <begin position="25"/>
        <end position="111"/>
    </location>
</feature>